<dbReference type="InterPro" id="IPR036249">
    <property type="entry name" value="Thioredoxin-like_sf"/>
</dbReference>
<sequence>MNTVTKVIAVFLSCAFVKFFVEKNRITYPVALDTNAKAAMLYKVVGVPLNVVLE</sequence>
<dbReference type="SUPFAM" id="SSF52833">
    <property type="entry name" value="Thioredoxin-like"/>
    <property type="match status" value="1"/>
</dbReference>
<accession>A0A0B0EIK4</accession>
<reference evidence="1 2" key="1">
    <citation type="submission" date="2014-10" db="EMBL/GenBank/DDBJ databases">
        <title>Draft genome of anammox bacterium scalindua brodae, obtained using differential coverage binning of sequence data from two enrichment reactors.</title>
        <authorList>
            <person name="Speth D.R."/>
            <person name="Russ L."/>
            <person name="Kartal B."/>
            <person name="Op den Camp H.J."/>
            <person name="Dutilh B.E."/>
            <person name="Jetten M.S."/>
        </authorList>
    </citation>
    <scope>NUCLEOTIDE SEQUENCE [LARGE SCALE GENOMIC DNA]</scope>
    <source>
        <strain evidence="1">RU1</strain>
    </source>
</reference>
<gene>
    <name evidence="1" type="ORF">SCABRO_01824</name>
</gene>
<dbReference type="EMBL" id="JRYO01000134">
    <property type="protein sequence ID" value="KHE92404.1"/>
    <property type="molecule type" value="Genomic_DNA"/>
</dbReference>
<organism evidence="1 2">
    <name type="scientific">Candidatus Scalindua brodae</name>
    <dbReference type="NCBI Taxonomy" id="237368"/>
    <lineage>
        <taxon>Bacteria</taxon>
        <taxon>Pseudomonadati</taxon>
        <taxon>Planctomycetota</taxon>
        <taxon>Candidatus Brocadiia</taxon>
        <taxon>Candidatus Brocadiales</taxon>
        <taxon>Candidatus Scalinduaceae</taxon>
        <taxon>Candidatus Scalindua</taxon>
    </lineage>
</organism>
<dbReference type="AlphaFoldDB" id="A0A0B0EIK4"/>
<comment type="caution">
    <text evidence="1">The sequence shown here is derived from an EMBL/GenBank/DDBJ whole genome shotgun (WGS) entry which is preliminary data.</text>
</comment>
<protein>
    <submittedName>
        <fullName evidence="1">Uncharacterized protein</fullName>
    </submittedName>
</protein>
<name>A0A0B0EIK4_9BACT</name>
<proteinExistence type="predicted"/>
<evidence type="ECO:0000313" key="1">
    <source>
        <dbReference type="EMBL" id="KHE92404.1"/>
    </source>
</evidence>
<evidence type="ECO:0000313" key="2">
    <source>
        <dbReference type="Proteomes" id="UP000030652"/>
    </source>
</evidence>
<dbReference type="Proteomes" id="UP000030652">
    <property type="component" value="Unassembled WGS sequence"/>
</dbReference>